<accession>A0ACC4DIR0</accession>
<comment type="caution">
    <text evidence="1">The sequence shown here is derived from an EMBL/GenBank/DDBJ whole genome shotgun (WGS) entry which is preliminary data.</text>
</comment>
<name>A0ACC4DIR0_PURLI</name>
<gene>
    <name evidence="1" type="ORF">ACCO45_011002</name>
</gene>
<organism evidence="1 2">
    <name type="scientific">Purpureocillium lilacinum</name>
    <name type="common">Paecilomyces lilacinus</name>
    <dbReference type="NCBI Taxonomy" id="33203"/>
    <lineage>
        <taxon>Eukaryota</taxon>
        <taxon>Fungi</taxon>
        <taxon>Dikarya</taxon>
        <taxon>Ascomycota</taxon>
        <taxon>Pezizomycotina</taxon>
        <taxon>Sordariomycetes</taxon>
        <taxon>Hypocreomycetidae</taxon>
        <taxon>Hypocreales</taxon>
        <taxon>Ophiocordycipitaceae</taxon>
        <taxon>Purpureocillium</taxon>
    </lineage>
</organism>
<dbReference type="EMBL" id="JBGNUJ010000010">
    <property type="protein sequence ID" value="KAL3955439.1"/>
    <property type="molecule type" value="Genomic_DNA"/>
</dbReference>
<keyword evidence="2" id="KW-1185">Reference proteome</keyword>
<dbReference type="Proteomes" id="UP001638806">
    <property type="component" value="Unassembled WGS sequence"/>
</dbReference>
<reference evidence="1" key="1">
    <citation type="submission" date="2024-12" db="EMBL/GenBank/DDBJ databases">
        <title>Comparative genomics and development of molecular markers within Purpureocillium lilacinum and among Purpureocillium species.</title>
        <authorList>
            <person name="Yeh Z.-Y."/>
            <person name="Ni N.-T."/>
            <person name="Lo P.-H."/>
            <person name="Mushyakhwo K."/>
            <person name="Lin C.-F."/>
            <person name="Nai Y.-S."/>
        </authorList>
    </citation>
    <scope>NUCLEOTIDE SEQUENCE</scope>
    <source>
        <strain evidence="1">NCHU-NPUST-175</strain>
    </source>
</reference>
<evidence type="ECO:0000313" key="1">
    <source>
        <dbReference type="EMBL" id="KAL3955439.1"/>
    </source>
</evidence>
<protein>
    <submittedName>
        <fullName evidence="1">Uncharacterized protein</fullName>
    </submittedName>
</protein>
<proteinExistence type="predicted"/>
<sequence length="241" mass="25975">MSSSTLVRRWPPSPVGSAARTSDSPPLLPPPKPAQPIPRLGSRLGASQRATHIRTAPPPPPPSRLQPSTNLPTFLRRPPPAAPALGTRACTAYRDAAGPEKIPTPQPSPAASSRPVPSLPPLPLRRRPLSHSHATPPVFLPTPLPSTAPPRLLLQPIVLNDTPKPGPGFCSPLSRAIVNDKTLLHQSSRGQTDVRTGPFRADSDEQRGDDRGPTRAERPGARQRSVFPPRRAPTRRDLRRD</sequence>
<evidence type="ECO:0000313" key="2">
    <source>
        <dbReference type="Proteomes" id="UP001638806"/>
    </source>
</evidence>